<evidence type="ECO:0000313" key="2">
    <source>
        <dbReference type="Proteomes" id="UP000293398"/>
    </source>
</evidence>
<proteinExistence type="predicted"/>
<dbReference type="AlphaFoldDB" id="A0A4Q7V4L1"/>
<sequence length="82" mass="9375">MYMTELDDLVPGTMYEFHTKTWLSPFAETIPAARKIRKFIRIVYIETEAIGPVPFVELGKSNGTRDLIAVEIIINVVPLTRH</sequence>
<dbReference type="Proteomes" id="UP000293398">
    <property type="component" value="Unassembled WGS sequence"/>
</dbReference>
<protein>
    <submittedName>
        <fullName evidence="1">Uncharacterized protein</fullName>
    </submittedName>
</protein>
<comment type="caution">
    <text evidence="1">The sequence shown here is derived from an EMBL/GenBank/DDBJ whole genome shotgun (WGS) entry which is preliminary data.</text>
</comment>
<organism evidence="1 2">
    <name type="scientific">Advenella incenata</name>
    <dbReference type="NCBI Taxonomy" id="267800"/>
    <lineage>
        <taxon>Bacteria</taxon>
        <taxon>Pseudomonadati</taxon>
        <taxon>Pseudomonadota</taxon>
        <taxon>Betaproteobacteria</taxon>
        <taxon>Burkholderiales</taxon>
        <taxon>Alcaligenaceae</taxon>
    </lineage>
</organism>
<dbReference type="EMBL" id="SHKO01000006">
    <property type="protein sequence ID" value="RZT91165.1"/>
    <property type="molecule type" value="Genomic_DNA"/>
</dbReference>
<gene>
    <name evidence="1" type="ORF">EV681_4518</name>
</gene>
<name>A0A4Q7V4L1_9BURK</name>
<evidence type="ECO:0000313" key="1">
    <source>
        <dbReference type="EMBL" id="RZT91165.1"/>
    </source>
</evidence>
<keyword evidence="2" id="KW-1185">Reference proteome</keyword>
<accession>A0A4Q7V4L1</accession>
<reference evidence="1 2" key="1">
    <citation type="submission" date="2019-02" db="EMBL/GenBank/DDBJ databases">
        <title>Genomic Encyclopedia of Type Strains, Phase IV (KMG-IV): sequencing the most valuable type-strain genomes for metagenomic binning, comparative biology and taxonomic classification.</title>
        <authorList>
            <person name="Goeker M."/>
        </authorList>
    </citation>
    <scope>NUCLEOTIDE SEQUENCE [LARGE SCALE GENOMIC DNA]</scope>
    <source>
        <strain evidence="1 2">DSM 23814</strain>
    </source>
</reference>